<name>A0A2T0LRR5_9PSEU</name>
<sequence length="337" mass="35942">MYVSLKDVAARSGVSFQTASKVLNGRSGVVSPSTRERILRAAAELGYVPNAMARGLVRQASVTVGVLADDFSDLAVSQFVLAAQRAAASRGHGALISSVHADVDAELAVRKLLEYRVDGILVAAPSLEDDPRLGDALRGPLPVVSINRIHGGGVPTIGSDHAVTGALAAEHLLGLGHRRIGTVTGPRRRQVTQRRMRGFREALRAAGRPLPERRVVEADWTYDGGWAATHQLLDADPTVTAVFVHNDVMAMGALKALHERGLRLPADCSVVGCDDLSFTGYLVPPLTTVRIPFQETGERAATLLLDRIAGQDIPARDLLPVELVVRESTTSPKDGEE</sequence>
<dbReference type="CDD" id="cd01392">
    <property type="entry name" value="HTH_LacI"/>
    <property type="match status" value="1"/>
</dbReference>
<proteinExistence type="predicted"/>
<keyword evidence="1" id="KW-0805">Transcription regulation</keyword>
<dbReference type="Gene3D" id="3.40.50.2300">
    <property type="match status" value="2"/>
</dbReference>
<dbReference type="GO" id="GO:0003700">
    <property type="term" value="F:DNA-binding transcription factor activity"/>
    <property type="evidence" value="ECO:0007669"/>
    <property type="project" value="TreeGrafter"/>
</dbReference>
<dbReference type="SMART" id="SM00354">
    <property type="entry name" value="HTH_LACI"/>
    <property type="match status" value="1"/>
</dbReference>
<dbReference type="Pfam" id="PF13377">
    <property type="entry name" value="Peripla_BP_3"/>
    <property type="match status" value="1"/>
</dbReference>
<keyword evidence="2" id="KW-0238">DNA-binding</keyword>
<evidence type="ECO:0000313" key="6">
    <source>
        <dbReference type="Proteomes" id="UP000238362"/>
    </source>
</evidence>
<dbReference type="CDD" id="cd01574">
    <property type="entry name" value="PBP1_LacI"/>
    <property type="match status" value="1"/>
</dbReference>
<evidence type="ECO:0000313" key="5">
    <source>
        <dbReference type="EMBL" id="PRX46178.1"/>
    </source>
</evidence>
<dbReference type="InterPro" id="IPR028082">
    <property type="entry name" value="Peripla_BP_I"/>
</dbReference>
<dbReference type="InterPro" id="IPR000843">
    <property type="entry name" value="HTH_LacI"/>
</dbReference>
<comment type="caution">
    <text evidence="5">The sequence shown here is derived from an EMBL/GenBank/DDBJ whole genome shotgun (WGS) entry which is preliminary data.</text>
</comment>
<dbReference type="PROSITE" id="PS50932">
    <property type="entry name" value="HTH_LACI_2"/>
    <property type="match status" value="1"/>
</dbReference>
<dbReference type="Pfam" id="PF00356">
    <property type="entry name" value="LacI"/>
    <property type="match status" value="1"/>
</dbReference>
<evidence type="ECO:0000256" key="2">
    <source>
        <dbReference type="ARBA" id="ARBA00023125"/>
    </source>
</evidence>
<dbReference type="InterPro" id="IPR046335">
    <property type="entry name" value="LacI/GalR-like_sensor"/>
</dbReference>
<dbReference type="EMBL" id="PVNH01000008">
    <property type="protein sequence ID" value="PRX46178.1"/>
    <property type="molecule type" value="Genomic_DNA"/>
</dbReference>
<feature type="domain" description="HTH lacI-type" evidence="4">
    <location>
        <begin position="3"/>
        <end position="58"/>
    </location>
</feature>
<dbReference type="PROSITE" id="PS00356">
    <property type="entry name" value="HTH_LACI_1"/>
    <property type="match status" value="1"/>
</dbReference>
<dbReference type="PANTHER" id="PTHR30146:SF109">
    <property type="entry name" value="HTH-TYPE TRANSCRIPTIONAL REGULATOR GALS"/>
    <property type="match status" value="1"/>
</dbReference>
<dbReference type="SUPFAM" id="SSF47413">
    <property type="entry name" value="lambda repressor-like DNA-binding domains"/>
    <property type="match status" value="1"/>
</dbReference>
<dbReference type="Gene3D" id="1.10.260.40">
    <property type="entry name" value="lambda repressor-like DNA-binding domains"/>
    <property type="match status" value="1"/>
</dbReference>
<keyword evidence="6" id="KW-1185">Reference proteome</keyword>
<dbReference type="Proteomes" id="UP000238362">
    <property type="component" value="Unassembled WGS sequence"/>
</dbReference>
<reference evidence="5 6" key="1">
    <citation type="submission" date="2018-03" db="EMBL/GenBank/DDBJ databases">
        <title>Genomic Encyclopedia of Type Strains, Phase III (KMG-III): the genomes of soil and plant-associated and newly described type strains.</title>
        <authorList>
            <person name="Whitman W."/>
        </authorList>
    </citation>
    <scope>NUCLEOTIDE SEQUENCE [LARGE SCALE GENOMIC DNA]</scope>
    <source>
        <strain evidence="5 6">CGMCC 4.7125</strain>
    </source>
</reference>
<dbReference type="InterPro" id="IPR010982">
    <property type="entry name" value="Lambda_DNA-bd_dom_sf"/>
</dbReference>
<organism evidence="5 6">
    <name type="scientific">Prauserella shujinwangii</name>
    <dbReference type="NCBI Taxonomy" id="1453103"/>
    <lineage>
        <taxon>Bacteria</taxon>
        <taxon>Bacillati</taxon>
        <taxon>Actinomycetota</taxon>
        <taxon>Actinomycetes</taxon>
        <taxon>Pseudonocardiales</taxon>
        <taxon>Pseudonocardiaceae</taxon>
        <taxon>Prauserella</taxon>
    </lineage>
</organism>
<accession>A0A2T0LRR5</accession>
<dbReference type="PANTHER" id="PTHR30146">
    <property type="entry name" value="LACI-RELATED TRANSCRIPTIONAL REPRESSOR"/>
    <property type="match status" value="1"/>
</dbReference>
<dbReference type="SUPFAM" id="SSF53822">
    <property type="entry name" value="Periplasmic binding protein-like I"/>
    <property type="match status" value="1"/>
</dbReference>
<dbReference type="OrthoDB" id="3467214at2"/>
<protein>
    <submittedName>
        <fullName evidence="5">LacI family transcriptional regulator</fullName>
    </submittedName>
</protein>
<dbReference type="GO" id="GO:0000976">
    <property type="term" value="F:transcription cis-regulatory region binding"/>
    <property type="evidence" value="ECO:0007669"/>
    <property type="project" value="TreeGrafter"/>
</dbReference>
<keyword evidence="3" id="KW-0804">Transcription</keyword>
<evidence type="ECO:0000256" key="3">
    <source>
        <dbReference type="ARBA" id="ARBA00023163"/>
    </source>
</evidence>
<evidence type="ECO:0000256" key="1">
    <source>
        <dbReference type="ARBA" id="ARBA00023015"/>
    </source>
</evidence>
<gene>
    <name evidence="5" type="ORF">B0I33_108329</name>
</gene>
<evidence type="ECO:0000259" key="4">
    <source>
        <dbReference type="PROSITE" id="PS50932"/>
    </source>
</evidence>
<dbReference type="AlphaFoldDB" id="A0A2T0LRR5"/>